<accession>A0A7H9B2A1</accession>
<feature type="compositionally biased region" description="Polar residues" evidence="3">
    <location>
        <begin position="108"/>
        <end position="124"/>
    </location>
</feature>
<feature type="region of interest" description="Disordered" evidence="3">
    <location>
        <begin position="238"/>
        <end position="261"/>
    </location>
</feature>
<evidence type="ECO:0000313" key="6">
    <source>
        <dbReference type="Proteomes" id="UP000509704"/>
    </source>
</evidence>
<dbReference type="RefSeq" id="XP_037144512.1">
    <property type="nucleotide sequence ID" value="XM_037288617.1"/>
</dbReference>
<dbReference type="Proteomes" id="UP000509704">
    <property type="component" value="Chromosome 4"/>
</dbReference>
<evidence type="ECO:0000259" key="4">
    <source>
        <dbReference type="SMART" id="SM01010"/>
    </source>
</evidence>
<feature type="compositionally biased region" description="Basic and acidic residues" evidence="3">
    <location>
        <begin position="20"/>
        <end position="34"/>
    </location>
</feature>
<reference evidence="5 6" key="1">
    <citation type="submission" date="2020-07" db="EMBL/GenBank/DDBJ databases">
        <title>The yeast mating-type switching endonuclease HO is a domesticated member of an unorthodox homing genetic element family.</title>
        <authorList>
            <person name="Coughlan A.Y."/>
            <person name="Lombardi L."/>
            <person name="Braun-Galleani S."/>
            <person name="Martos A.R."/>
            <person name="Galeote V."/>
            <person name="Bigey F."/>
            <person name="Dequin S."/>
            <person name="Byrne K.P."/>
            <person name="Wolfe K.H."/>
        </authorList>
    </citation>
    <scope>NUCLEOTIDE SEQUENCE [LARGE SCALE GENOMIC DNA]</scope>
    <source>
        <strain evidence="5 6">NRRL Y-6702</strain>
    </source>
</reference>
<dbReference type="GO" id="GO:0005634">
    <property type="term" value="C:nucleus"/>
    <property type="evidence" value="ECO:0007669"/>
    <property type="project" value="TreeGrafter"/>
</dbReference>
<dbReference type="Gene3D" id="6.20.250.60">
    <property type="match status" value="1"/>
</dbReference>
<sequence length="740" mass="81487">MGNTPASQQGSGSEGPTADLSHKYARLQELEKGRQHSITSQLFPSRKTRHSAVETASRNRKHTLSGPSVFKTNYSMAHSQDNLSGSTESIRDDMAGLTLKKSNDHNAETPSFLSPGPSASTVQPTREDALSVGDLGGHLIPADSVSRSNPDFSSSHRPSVVALMNSLRKDGDTSVISSKATTRSPSMDIYGALSLKSQSNGADKSMDFENILDDGYLQSEDIVLNQSLLQNVLKKDMKRKRSINNGHDSKKSNITTNTSHEARLKVSSTSFSYESLESGALPELKKPKSLSTDEGVLPSFHSTSVRNENQDRSPSFPHPHLGITDFDRIDSFEKKSVEHREGAESLPHSFSSNSFSESERVNVILKFRDQIDNNASKVALISADILSALNYQPSSISGGLPLQYDNHDGCWIVPDLKLPPGIYKLQFLVDGFVRHSNFLPSATDSVGSIVNWFEVLPGYETIEPYREQIDFVTCNGNENNDNIPPHADKAVNDNDNIDESYSGKSTDRTSQHTLIAQPVPARVARPVLAGRHTSSYFKQDRTGTPYSDYKGISRTSSAVRKSPPGHQTVSSFDLLTALQPKKYEYSSEIPELFKAGNMLGQSDENTLQQPTAPPLYELSSTTSNILDCDQDTLFAKLQQGGLLDAETAEQEFLEQYVVPDLPIYLNSTYLNKIFSEFQNNSYNGVADGINHIIPHVNLNHLLTSSIRDEMISVGCTTRYEGKFITQVIYAPCYYASHPTE</sequence>
<dbReference type="PANTHER" id="PTHR10343:SF87">
    <property type="entry name" value="SNF1 PROTEIN KINASE SUBUNIT BETA-1"/>
    <property type="match status" value="1"/>
</dbReference>
<evidence type="ECO:0000256" key="2">
    <source>
        <dbReference type="ARBA" id="ARBA00022553"/>
    </source>
</evidence>
<name>A0A7H9B2A1_ZYGMR</name>
<feature type="domain" description="Association with the SNF1 complex (ASC)" evidence="4">
    <location>
        <begin position="614"/>
        <end position="732"/>
    </location>
</feature>
<dbReference type="Pfam" id="PF04739">
    <property type="entry name" value="AMPKBI"/>
    <property type="match status" value="1"/>
</dbReference>
<keyword evidence="2" id="KW-0597">Phosphoprotein</keyword>
<dbReference type="InterPro" id="IPR032640">
    <property type="entry name" value="AMPK1_CBM"/>
</dbReference>
<evidence type="ECO:0000256" key="3">
    <source>
        <dbReference type="SAM" id="MobiDB-lite"/>
    </source>
</evidence>
<dbReference type="CDD" id="cd02859">
    <property type="entry name" value="E_set_AMPKbeta_like_N"/>
    <property type="match status" value="1"/>
</dbReference>
<dbReference type="EMBL" id="CP058607">
    <property type="protein sequence ID" value="QLG72785.1"/>
    <property type="molecule type" value="Genomic_DNA"/>
</dbReference>
<dbReference type="OrthoDB" id="531008at2759"/>
<dbReference type="GO" id="GO:0031588">
    <property type="term" value="C:nucleotide-activated protein kinase complex"/>
    <property type="evidence" value="ECO:0007669"/>
    <property type="project" value="TreeGrafter"/>
</dbReference>
<gene>
    <name evidence="5" type="ORF">HG535_0D04940</name>
</gene>
<dbReference type="SUPFAM" id="SSF160219">
    <property type="entry name" value="AMPKBI-like"/>
    <property type="match status" value="1"/>
</dbReference>
<feature type="region of interest" description="Disordered" evidence="3">
    <location>
        <begin position="284"/>
        <end position="323"/>
    </location>
</feature>
<dbReference type="SUPFAM" id="SSF81296">
    <property type="entry name" value="E set domains"/>
    <property type="match status" value="1"/>
</dbReference>
<feature type="compositionally biased region" description="Polar residues" evidence="3">
    <location>
        <begin position="1"/>
        <end position="11"/>
    </location>
</feature>
<dbReference type="GeneID" id="59236508"/>
<dbReference type="InterPro" id="IPR013783">
    <property type="entry name" value="Ig-like_fold"/>
</dbReference>
<organism evidence="5 6">
    <name type="scientific">Zygotorulaspora mrakii</name>
    <name type="common">Zygosaccharomyces mrakii</name>
    <dbReference type="NCBI Taxonomy" id="42260"/>
    <lineage>
        <taxon>Eukaryota</taxon>
        <taxon>Fungi</taxon>
        <taxon>Dikarya</taxon>
        <taxon>Ascomycota</taxon>
        <taxon>Saccharomycotina</taxon>
        <taxon>Saccharomycetes</taxon>
        <taxon>Saccharomycetales</taxon>
        <taxon>Saccharomycetaceae</taxon>
        <taxon>Zygotorulaspora</taxon>
    </lineage>
</organism>
<dbReference type="GO" id="GO:0005737">
    <property type="term" value="C:cytoplasm"/>
    <property type="evidence" value="ECO:0007669"/>
    <property type="project" value="TreeGrafter"/>
</dbReference>
<dbReference type="Gene3D" id="2.60.40.10">
    <property type="entry name" value="Immunoglobulins"/>
    <property type="match status" value="1"/>
</dbReference>
<dbReference type="SMART" id="SM01010">
    <property type="entry name" value="AMPKBI"/>
    <property type="match status" value="1"/>
</dbReference>
<feature type="region of interest" description="Disordered" evidence="3">
    <location>
        <begin position="101"/>
        <end position="126"/>
    </location>
</feature>
<evidence type="ECO:0000256" key="1">
    <source>
        <dbReference type="ARBA" id="ARBA00010926"/>
    </source>
</evidence>
<dbReference type="InterPro" id="IPR006828">
    <property type="entry name" value="ASC_dom"/>
</dbReference>
<comment type="similarity">
    <text evidence="1">Belongs to the 5'-AMP-activated protein kinase beta subunit family.</text>
</comment>
<dbReference type="GO" id="GO:0019901">
    <property type="term" value="F:protein kinase binding"/>
    <property type="evidence" value="ECO:0007669"/>
    <property type="project" value="TreeGrafter"/>
</dbReference>
<dbReference type="AlphaFoldDB" id="A0A7H9B2A1"/>
<dbReference type="InterPro" id="IPR037256">
    <property type="entry name" value="ASC_dom_sf"/>
</dbReference>
<dbReference type="KEGG" id="zmk:HG535_0D04940"/>
<dbReference type="InterPro" id="IPR014756">
    <property type="entry name" value="Ig_E-set"/>
</dbReference>
<protein>
    <recommendedName>
        <fullName evidence="4">Association with the SNF1 complex (ASC) domain-containing protein</fullName>
    </recommendedName>
</protein>
<dbReference type="PANTHER" id="PTHR10343">
    <property type="entry name" value="5'-AMP-ACTIVATED PROTEIN KINASE , BETA SUBUNIT"/>
    <property type="match status" value="1"/>
</dbReference>
<proteinExistence type="inferred from homology"/>
<evidence type="ECO:0000313" key="5">
    <source>
        <dbReference type="EMBL" id="QLG72785.1"/>
    </source>
</evidence>
<feature type="region of interest" description="Disordered" evidence="3">
    <location>
        <begin position="1"/>
        <end position="68"/>
    </location>
</feature>
<dbReference type="GO" id="GO:0007165">
    <property type="term" value="P:signal transduction"/>
    <property type="evidence" value="ECO:0007669"/>
    <property type="project" value="TreeGrafter"/>
</dbReference>
<dbReference type="InterPro" id="IPR050827">
    <property type="entry name" value="CRP1_MDG1_kinase"/>
</dbReference>
<dbReference type="Pfam" id="PF16561">
    <property type="entry name" value="AMPK1_CBM"/>
    <property type="match status" value="1"/>
</dbReference>
<keyword evidence="6" id="KW-1185">Reference proteome</keyword>